<dbReference type="Proteomes" id="UP000403266">
    <property type="component" value="Unassembled WGS sequence"/>
</dbReference>
<evidence type="ECO:0000313" key="3">
    <source>
        <dbReference type="EMBL" id="MPR28002.1"/>
    </source>
</evidence>
<dbReference type="RefSeq" id="WP_152714309.1">
    <property type="nucleotide sequence ID" value="NZ_VOSJ01000119.1"/>
</dbReference>
<keyword evidence="4" id="KW-1185">Reference proteome</keyword>
<evidence type="ECO:0000256" key="1">
    <source>
        <dbReference type="SAM" id="MobiDB-lite"/>
    </source>
</evidence>
<feature type="domain" description="Integrase catalytic" evidence="2">
    <location>
        <begin position="1"/>
        <end position="75"/>
    </location>
</feature>
<dbReference type="InterPro" id="IPR036397">
    <property type="entry name" value="RNaseH_sf"/>
</dbReference>
<dbReference type="Pfam" id="PF13683">
    <property type="entry name" value="rve_3"/>
    <property type="match status" value="1"/>
</dbReference>
<accession>A0A5N7MLQ9</accession>
<dbReference type="Gene3D" id="3.30.420.10">
    <property type="entry name" value="Ribonuclease H-like superfamily/Ribonuclease H"/>
    <property type="match status" value="1"/>
</dbReference>
<dbReference type="InterPro" id="IPR001584">
    <property type="entry name" value="Integrase_cat-core"/>
</dbReference>
<dbReference type="PROSITE" id="PS50994">
    <property type="entry name" value="INTEGRASE"/>
    <property type="match status" value="1"/>
</dbReference>
<feature type="region of interest" description="Disordered" evidence="1">
    <location>
        <begin position="74"/>
        <end position="96"/>
    </location>
</feature>
<name>A0A5N7MLQ9_9HYPH</name>
<gene>
    <name evidence="3" type="ORF">FS320_23255</name>
</gene>
<dbReference type="SUPFAM" id="SSF53098">
    <property type="entry name" value="Ribonuclease H-like"/>
    <property type="match status" value="1"/>
</dbReference>
<comment type="caution">
    <text evidence="3">The sequence shown here is derived from an EMBL/GenBank/DDBJ whole genome shotgun (WGS) entry which is preliminary data.</text>
</comment>
<reference evidence="3 4" key="1">
    <citation type="journal article" date="2019" name="Syst. Appl. Microbiol.">
        <title>Microvirga tunisiensis sp. nov., a root nodule symbiotic bacterium isolated from Lupinus micranthus and L. luteus grown in Northern Tunisia.</title>
        <authorList>
            <person name="Msaddak A."/>
            <person name="Rejili M."/>
            <person name="Duran D."/>
            <person name="Mars M."/>
            <person name="Palacios J.M."/>
            <person name="Ruiz-Argueso T."/>
            <person name="Rey L."/>
            <person name="Imperial J."/>
        </authorList>
    </citation>
    <scope>NUCLEOTIDE SEQUENCE [LARGE SCALE GENOMIC DNA]</scope>
    <source>
        <strain evidence="3 4">Lmie10</strain>
    </source>
</reference>
<evidence type="ECO:0000259" key="2">
    <source>
        <dbReference type="PROSITE" id="PS50994"/>
    </source>
</evidence>
<evidence type="ECO:0000313" key="4">
    <source>
        <dbReference type="Proteomes" id="UP000403266"/>
    </source>
</evidence>
<proteinExistence type="predicted"/>
<dbReference type="GO" id="GO:0003676">
    <property type="term" value="F:nucleic acid binding"/>
    <property type="evidence" value="ECO:0007669"/>
    <property type="project" value="InterPro"/>
</dbReference>
<organism evidence="3 4">
    <name type="scientific">Microvirga tunisiensis</name>
    <dbReference type="NCBI Taxonomy" id="2108360"/>
    <lineage>
        <taxon>Bacteria</taxon>
        <taxon>Pseudomonadati</taxon>
        <taxon>Pseudomonadota</taxon>
        <taxon>Alphaproteobacteria</taxon>
        <taxon>Hyphomicrobiales</taxon>
        <taxon>Methylobacteriaceae</taxon>
        <taxon>Microvirga</taxon>
    </lineage>
</organism>
<protein>
    <submittedName>
        <fullName evidence="3">Transposase</fullName>
    </submittedName>
</protein>
<dbReference type="OrthoDB" id="9803878at2"/>
<feature type="non-terminal residue" evidence="3">
    <location>
        <position position="1"/>
    </location>
</feature>
<sequence length="112" mass="12958">RQLKLEHRKTKPYTPQTNGLVERFNGRVQREVLGITIYSHRDLETLLKGFNQAYNRRRQRVLKGRSPDEVVRSRLAAEPKLANRRYKPPDADALPPALQVIAHAKEVSHPDN</sequence>
<dbReference type="AlphaFoldDB" id="A0A5N7MLQ9"/>
<dbReference type="InterPro" id="IPR012337">
    <property type="entry name" value="RNaseH-like_sf"/>
</dbReference>
<dbReference type="EMBL" id="VOSK01000118">
    <property type="protein sequence ID" value="MPR28002.1"/>
    <property type="molecule type" value="Genomic_DNA"/>
</dbReference>
<dbReference type="GO" id="GO:0015074">
    <property type="term" value="P:DNA integration"/>
    <property type="evidence" value="ECO:0007669"/>
    <property type="project" value="InterPro"/>
</dbReference>